<accession>A0A4U7AQ73</accession>
<organism evidence="2 3">
    <name type="scientific">Elsinoe australis</name>
    <dbReference type="NCBI Taxonomy" id="40998"/>
    <lineage>
        <taxon>Eukaryota</taxon>
        <taxon>Fungi</taxon>
        <taxon>Dikarya</taxon>
        <taxon>Ascomycota</taxon>
        <taxon>Pezizomycotina</taxon>
        <taxon>Dothideomycetes</taxon>
        <taxon>Dothideomycetidae</taxon>
        <taxon>Myriangiales</taxon>
        <taxon>Elsinoaceae</taxon>
        <taxon>Elsinoe</taxon>
    </lineage>
</organism>
<evidence type="ECO:0000313" key="3">
    <source>
        <dbReference type="Proteomes" id="UP000308133"/>
    </source>
</evidence>
<dbReference type="Proteomes" id="UP000308133">
    <property type="component" value="Unassembled WGS sequence"/>
</dbReference>
<feature type="compositionally biased region" description="Basic and acidic residues" evidence="1">
    <location>
        <begin position="169"/>
        <end position="186"/>
    </location>
</feature>
<name>A0A4U7AQ73_9PEZI</name>
<dbReference type="AlphaFoldDB" id="A0A4U7AQ73"/>
<evidence type="ECO:0000313" key="2">
    <source>
        <dbReference type="EMBL" id="TKX20313.1"/>
    </source>
</evidence>
<proteinExistence type="predicted"/>
<feature type="region of interest" description="Disordered" evidence="1">
    <location>
        <begin position="92"/>
        <end position="119"/>
    </location>
</feature>
<gene>
    <name evidence="2" type="ORF">C1H76_7467</name>
</gene>
<feature type="compositionally biased region" description="Polar residues" evidence="1">
    <location>
        <begin position="108"/>
        <end position="118"/>
    </location>
</feature>
<sequence>MSSRTRDPLSPPLDEVADAGIRHVIPLPSPSLADFLAISDIYMKASGGRVGTTLREELFKPYRAVPVGEQPTAAACAPPDVKGVITRSIGEHRTRAEWKSASRPDPNTVRQNDQQTRSEPLKMASEAYNMVSEAPVKFSSSLPQSEVPGLNQRMNNGGSGRSEFIVDGVKGKRYDFRPRKSKDRFSTSEAQMGRVTKGTPPSGAQKLKPKSRKRQATATFQHSR</sequence>
<feature type="region of interest" description="Disordered" evidence="1">
    <location>
        <begin position="140"/>
        <end position="224"/>
    </location>
</feature>
<feature type="compositionally biased region" description="Basic and acidic residues" evidence="1">
    <location>
        <begin position="92"/>
        <end position="102"/>
    </location>
</feature>
<reference evidence="2 3" key="1">
    <citation type="submission" date="2018-02" db="EMBL/GenBank/DDBJ databases">
        <title>Draft genome sequences of Elsinoe sp., causing black scab on jojoba.</title>
        <authorList>
            <person name="Stodart B."/>
            <person name="Jeffress S."/>
            <person name="Ash G."/>
            <person name="Arun Chinnappa K."/>
        </authorList>
    </citation>
    <scope>NUCLEOTIDE SEQUENCE [LARGE SCALE GENOMIC DNA]</scope>
    <source>
        <strain evidence="2 3">Hillstone_2</strain>
    </source>
</reference>
<evidence type="ECO:0000256" key="1">
    <source>
        <dbReference type="SAM" id="MobiDB-lite"/>
    </source>
</evidence>
<comment type="caution">
    <text evidence="2">The sequence shown here is derived from an EMBL/GenBank/DDBJ whole genome shotgun (WGS) entry which is preliminary data.</text>
</comment>
<dbReference type="EMBL" id="PTQR01000091">
    <property type="protein sequence ID" value="TKX20313.1"/>
    <property type="molecule type" value="Genomic_DNA"/>
</dbReference>
<protein>
    <submittedName>
        <fullName evidence="2">Uncharacterized protein</fullName>
    </submittedName>
</protein>